<dbReference type="EMBL" id="JAQQWI010000001">
    <property type="protein sequence ID" value="KAK8040222.1"/>
    <property type="molecule type" value="Genomic_DNA"/>
</dbReference>
<evidence type="ECO:0000259" key="4">
    <source>
        <dbReference type="Pfam" id="PF00109"/>
    </source>
</evidence>
<organism evidence="5 6">
    <name type="scientific">Apiospora marii</name>
    <dbReference type="NCBI Taxonomy" id="335849"/>
    <lineage>
        <taxon>Eukaryota</taxon>
        <taxon>Fungi</taxon>
        <taxon>Dikarya</taxon>
        <taxon>Ascomycota</taxon>
        <taxon>Pezizomycotina</taxon>
        <taxon>Sordariomycetes</taxon>
        <taxon>Xylariomycetidae</taxon>
        <taxon>Amphisphaeriales</taxon>
        <taxon>Apiosporaceae</taxon>
        <taxon>Apiospora</taxon>
    </lineage>
</organism>
<dbReference type="InterPro" id="IPR014030">
    <property type="entry name" value="Ketoacyl_synth_N"/>
</dbReference>
<dbReference type="PANTHER" id="PTHR43775">
    <property type="entry name" value="FATTY ACID SYNTHASE"/>
    <property type="match status" value="1"/>
</dbReference>
<dbReference type="Proteomes" id="UP001396898">
    <property type="component" value="Unassembled WGS sequence"/>
</dbReference>
<evidence type="ECO:0000313" key="6">
    <source>
        <dbReference type="Proteomes" id="UP001396898"/>
    </source>
</evidence>
<feature type="region of interest" description="Disordered" evidence="3">
    <location>
        <begin position="78"/>
        <end position="97"/>
    </location>
</feature>
<reference evidence="5 6" key="1">
    <citation type="submission" date="2023-01" db="EMBL/GenBank/DDBJ databases">
        <title>Analysis of 21 Apiospora genomes using comparative genomics revels a genus with tremendous synthesis potential of carbohydrate active enzymes and secondary metabolites.</title>
        <authorList>
            <person name="Sorensen T."/>
        </authorList>
    </citation>
    <scope>NUCLEOTIDE SEQUENCE [LARGE SCALE GENOMIC DNA]</scope>
    <source>
        <strain evidence="5 6">CBS 20057</strain>
    </source>
</reference>
<evidence type="ECO:0000313" key="5">
    <source>
        <dbReference type="EMBL" id="KAK8040222.1"/>
    </source>
</evidence>
<gene>
    <name evidence="5" type="ORF">PG991_000010</name>
</gene>
<dbReference type="Pfam" id="PF00109">
    <property type="entry name" value="ketoacyl-synt"/>
    <property type="match status" value="1"/>
</dbReference>
<sequence length="97" mass="10765">MEPIAVVGLSFKLPQGAEDGSTFWDILEKRKNEARFPTEDPAVFDALFFSIPSKEAASMDLQQRLLLETAYHALENGMADNAKTQSTDADVEQRECA</sequence>
<dbReference type="PANTHER" id="PTHR43775:SF29">
    <property type="entry name" value="ASPERFURANONE POLYKETIDE SYNTHASE AFOG-RELATED"/>
    <property type="match status" value="1"/>
</dbReference>
<evidence type="ECO:0000256" key="3">
    <source>
        <dbReference type="SAM" id="MobiDB-lite"/>
    </source>
</evidence>
<comment type="caution">
    <text evidence="5">The sequence shown here is derived from an EMBL/GenBank/DDBJ whole genome shotgun (WGS) entry which is preliminary data.</text>
</comment>
<dbReference type="SUPFAM" id="SSF53901">
    <property type="entry name" value="Thiolase-like"/>
    <property type="match status" value="1"/>
</dbReference>
<dbReference type="InterPro" id="IPR050091">
    <property type="entry name" value="PKS_NRPS_Biosynth_Enz"/>
</dbReference>
<feature type="domain" description="Beta-ketoacyl synthase-like N-terminal" evidence="4">
    <location>
        <begin position="39"/>
        <end position="87"/>
    </location>
</feature>
<keyword evidence="2" id="KW-0597">Phosphoprotein</keyword>
<keyword evidence="1" id="KW-0596">Phosphopantetheine</keyword>
<proteinExistence type="predicted"/>
<dbReference type="InterPro" id="IPR016039">
    <property type="entry name" value="Thiolase-like"/>
</dbReference>
<protein>
    <recommendedName>
        <fullName evidence="4">Beta-ketoacyl synthase-like N-terminal domain-containing protein</fullName>
    </recommendedName>
</protein>
<evidence type="ECO:0000256" key="2">
    <source>
        <dbReference type="ARBA" id="ARBA00022553"/>
    </source>
</evidence>
<keyword evidence="6" id="KW-1185">Reference proteome</keyword>
<name>A0ABR1T1A6_9PEZI</name>
<accession>A0ABR1T1A6</accession>
<dbReference type="Gene3D" id="3.40.47.10">
    <property type="match status" value="1"/>
</dbReference>
<evidence type="ECO:0000256" key="1">
    <source>
        <dbReference type="ARBA" id="ARBA00022450"/>
    </source>
</evidence>